<dbReference type="PROSITE" id="PS50889">
    <property type="entry name" value="S4"/>
    <property type="match status" value="1"/>
</dbReference>
<dbReference type="OrthoDB" id="9797176at2"/>
<dbReference type="SMART" id="SM00363">
    <property type="entry name" value="S4"/>
    <property type="match status" value="1"/>
</dbReference>
<dbReference type="Gene3D" id="3.10.290.10">
    <property type="entry name" value="RNA-binding S4 domain"/>
    <property type="match status" value="1"/>
</dbReference>
<name>A0A225NDT6_9RHOB</name>
<evidence type="ECO:0000256" key="1">
    <source>
        <dbReference type="PROSITE-ProRule" id="PRU00182"/>
    </source>
</evidence>
<organism evidence="4 5">
    <name type="scientific">Marinibacterium profundimaris</name>
    <dbReference type="NCBI Taxonomy" id="1679460"/>
    <lineage>
        <taxon>Bacteria</taxon>
        <taxon>Pseudomonadati</taxon>
        <taxon>Pseudomonadota</taxon>
        <taxon>Alphaproteobacteria</taxon>
        <taxon>Rhodobacterales</taxon>
        <taxon>Paracoccaceae</taxon>
        <taxon>Marinibacterium</taxon>
    </lineage>
</organism>
<keyword evidence="1" id="KW-0694">RNA-binding</keyword>
<dbReference type="AlphaFoldDB" id="A0A225NDT6"/>
<keyword evidence="4" id="KW-0030">Aminoacyl-tRNA synthetase</keyword>
<reference evidence="4 5" key="1">
    <citation type="submission" date="2013-04" db="EMBL/GenBank/DDBJ databases">
        <title>Oceanicola sp. 22II1-22F33 Genome Sequencing.</title>
        <authorList>
            <person name="Lai Q."/>
            <person name="Li G."/>
            <person name="Shao Z."/>
        </authorList>
    </citation>
    <scope>NUCLEOTIDE SEQUENCE [LARGE SCALE GENOMIC DNA]</scope>
    <source>
        <strain evidence="4 5">22II1-22F33</strain>
    </source>
</reference>
<dbReference type="InterPro" id="IPR002942">
    <property type="entry name" value="S4_RNA-bd"/>
</dbReference>
<proteinExistence type="predicted"/>
<protein>
    <submittedName>
        <fullName evidence="4">tRNA synthetase RNA-binding protein</fullName>
    </submittedName>
</protein>
<feature type="region of interest" description="Disordered" evidence="2">
    <location>
        <begin position="86"/>
        <end position="108"/>
    </location>
</feature>
<dbReference type="RefSeq" id="WP_088651994.1">
    <property type="nucleotide sequence ID" value="NZ_AQQR01000014.1"/>
</dbReference>
<comment type="caution">
    <text evidence="4">The sequence shown here is derived from an EMBL/GenBank/DDBJ whole genome shotgun (WGS) entry which is preliminary data.</text>
</comment>
<dbReference type="Proteomes" id="UP000215377">
    <property type="component" value="Unassembled WGS sequence"/>
</dbReference>
<keyword evidence="5" id="KW-1185">Reference proteome</keyword>
<dbReference type="EMBL" id="AQQR01000014">
    <property type="protein sequence ID" value="OWU69864.1"/>
    <property type="molecule type" value="Genomic_DNA"/>
</dbReference>
<evidence type="ECO:0000313" key="4">
    <source>
        <dbReference type="EMBL" id="OWU69864.1"/>
    </source>
</evidence>
<accession>A0A225NDT6</accession>
<evidence type="ECO:0000259" key="3">
    <source>
        <dbReference type="SMART" id="SM00363"/>
    </source>
</evidence>
<feature type="domain" description="RNA-binding S4" evidence="3">
    <location>
        <begin position="8"/>
        <end position="73"/>
    </location>
</feature>
<dbReference type="Pfam" id="PF01479">
    <property type="entry name" value="S4"/>
    <property type="match status" value="1"/>
</dbReference>
<evidence type="ECO:0000313" key="5">
    <source>
        <dbReference type="Proteomes" id="UP000215377"/>
    </source>
</evidence>
<dbReference type="GO" id="GO:0003723">
    <property type="term" value="F:RNA binding"/>
    <property type="evidence" value="ECO:0007669"/>
    <property type="project" value="UniProtKB-KW"/>
</dbReference>
<evidence type="ECO:0000256" key="2">
    <source>
        <dbReference type="SAM" id="MobiDB-lite"/>
    </source>
</evidence>
<dbReference type="CDD" id="cd00165">
    <property type="entry name" value="S4"/>
    <property type="match status" value="1"/>
</dbReference>
<sequence length="121" mass="13377">MSDPAPKLRVDKWLWQARFFKTRSLAAKQVTEGHVRVNGTRVAKTSHAVAPGDVLTFPQGRQIRVVRIVALGTRRGPATEAQALYEDLTPEPEPAPERVGARPTKRNRRAIDALKDAGSED</sequence>
<gene>
    <name evidence="4" type="ORF">ATO3_21585</name>
</gene>
<dbReference type="InterPro" id="IPR036986">
    <property type="entry name" value="S4_RNA-bd_sf"/>
</dbReference>
<dbReference type="SUPFAM" id="SSF55174">
    <property type="entry name" value="Alpha-L RNA-binding motif"/>
    <property type="match status" value="1"/>
</dbReference>
<keyword evidence="4" id="KW-0436">Ligase</keyword>
<dbReference type="GO" id="GO:0004812">
    <property type="term" value="F:aminoacyl-tRNA ligase activity"/>
    <property type="evidence" value="ECO:0007669"/>
    <property type="project" value="UniProtKB-KW"/>
</dbReference>